<sequence>MAGATKEKPVAFSRAQAIAMKVHTYQGIECKAHRGNFTRFTSNGTCVICAKFEDTGKRTGYIAKRADKLAYAHPVSPWPITSANMHLCPDLSPGRST</sequence>
<dbReference type="RefSeq" id="YP_009792837.1">
    <property type="nucleotide sequence ID" value="NC_047862.1"/>
</dbReference>
<dbReference type="KEGG" id="vg:54983046"/>
<evidence type="ECO:0000313" key="1">
    <source>
        <dbReference type="EMBL" id="ATI16441.1"/>
    </source>
</evidence>
<accession>A0A291LBE5</accession>
<dbReference type="GeneID" id="54983046"/>
<dbReference type="EMBL" id="MF614100">
    <property type="protein sequence ID" value="ATI16441.1"/>
    <property type="molecule type" value="Genomic_DNA"/>
</dbReference>
<organism evidence="1 2">
    <name type="scientific">Klebsiella phage vB_KpnS_IME279</name>
    <dbReference type="NCBI Taxonomy" id="2041211"/>
    <lineage>
        <taxon>Viruses</taxon>
        <taxon>Duplodnaviria</taxon>
        <taxon>Heunggongvirae</taxon>
        <taxon>Uroviricota</taxon>
        <taxon>Caudoviricetes</taxon>
        <taxon>Sortsnevirus</taxon>
        <taxon>Sortsnevirus IME279</taxon>
    </lineage>
</organism>
<evidence type="ECO:0000313" key="2">
    <source>
        <dbReference type="Proteomes" id="UP000229963"/>
    </source>
</evidence>
<dbReference type="Proteomes" id="UP000229963">
    <property type="component" value="Segment"/>
</dbReference>
<proteinExistence type="predicted"/>
<keyword evidence="2" id="KW-1185">Reference proteome</keyword>
<name>A0A291LBE5_9CAUD</name>
<reference evidence="2" key="1">
    <citation type="submission" date="2017-08" db="EMBL/GenBank/DDBJ databases">
        <authorList>
            <person name="Zhao F."/>
            <person name="Pan X."/>
            <person name="Tong Y."/>
        </authorList>
    </citation>
    <scope>NUCLEOTIDE SEQUENCE [LARGE SCALE GENOMIC DNA]</scope>
</reference>
<protein>
    <submittedName>
        <fullName evidence="1">Uncharacterized protein</fullName>
    </submittedName>
</protein>